<feature type="transmembrane region" description="Helical" evidence="6">
    <location>
        <begin position="235"/>
        <end position="263"/>
    </location>
</feature>
<dbReference type="PRINTS" id="PR00447">
    <property type="entry name" value="NATRESASSCMP"/>
</dbReference>
<evidence type="ECO:0000256" key="6">
    <source>
        <dbReference type="SAM" id="Phobius"/>
    </source>
</evidence>
<keyword evidence="2 6" id="KW-0812">Transmembrane</keyword>
<dbReference type="InterPro" id="IPR001046">
    <property type="entry name" value="NRAMP_fam"/>
</dbReference>
<proteinExistence type="predicted"/>
<comment type="caution">
    <text evidence="7">The sequence shown here is derived from an EMBL/GenBank/DDBJ whole genome shotgun (WGS) entry which is preliminary data.</text>
</comment>
<dbReference type="NCBIfam" id="TIGR01197">
    <property type="entry name" value="nramp"/>
    <property type="match status" value="1"/>
</dbReference>
<dbReference type="PANTHER" id="PTHR11706">
    <property type="entry name" value="SOLUTE CARRIER PROTEIN FAMILY 11 MEMBER"/>
    <property type="match status" value="1"/>
</dbReference>
<evidence type="ECO:0000256" key="3">
    <source>
        <dbReference type="ARBA" id="ARBA00022989"/>
    </source>
</evidence>
<dbReference type="Pfam" id="PF01566">
    <property type="entry name" value="Nramp"/>
    <property type="match status" value="1"/>
</dbReference>
<feature type="region of interest" description="Disordered" evidence="5">
    <location>
        <begin position="50"/>
        <end position="139"/>
    </location>
</feature>
<evidence type="ECO:0000256" key="4">
    <source>
        <dbReference type="ARBA" id="ARBA00023136"/>
    </source>
</evidence>
<sequence>MNCPSRTDEPSEHDGYNQNPPSLAADLTTRQDLNGIVNLRTDQDFGNEAEDAYTEATEAQIEGSSEFRRLPDSAEMQDADDQSGNGHGRARNTMITSPPLHSSSRSRVGYPYQSSSESDNNDVRAVAPEDGSFDRRSGNLQKRIPRPIQTIGRILNKFPKFVGPGFLVAVAYIDPGNYSTDVSAGAATQFKLLFIVLMSNFFAIILQSLAIRLGTVTGLNLAQHCRAHLPRWMNIVLYLLGEGAIIATDIAEVIGSAIALNLLFPKVPLVAGCAITVVDVLVILIFWSPSGSLKRLRYFEFFVVALVLGVVICFCVELSFIHDQKHTAVGEVLKGYIPSSAVVDGQGLYLSCGILGATVMPHSLYLGSSMVQPRLRDFDIKAGNTVPDITDNSDKVTYRPSLAAIRSCMSYSITEVGLSLCIFALFVNSAILIVAGASLTSSSAAETDDLFGIHDLLSETLAPAAGTIFALALLLSGTSAGIVCTIAGQILSEGALNWKIAPWLRRFATRTISIVPSVIIAGAVGKEGLSAALNATQVALSVALPFISAPLIYFTCRNKYMVVGGVDRAAREDADGELELEEEPEPIKMRNAWALSVLAVLIWLVITIMNVALLVLLGLGKA</sequence>
<keyword evidence="4 6" id="KW-0472">Membrane</keyword>
<organism evidence="7 8">
    <name type="scientific">Lepraria finkii</name>
    <dbReference type="NCBI Taxonomy" id="1340010"/>
    <lineage>
        <taxon>Eukaryota</taxon>
        <taxon>Fungi</taxon>
        <taxon>Dikarya</taxon>
        <taxon>Ascomycota</taxon>
        <taxon>Pezizomycotina</taxon>
        <taxon>Lecanoromycetes</taxon>
        <taxon>OSLEUM clade</taxon>
        <taxon>Lecanoromycetidae</taxon>
        <taxon>Lecanorales</taxon>
        <taxon>Lecanorineae</taxon>
        <taxon>Stereocaulaceae</taxon>
        <taxon>Lepraria</taxon>
    </lineage>
</organism>
<evidence type="ECO:0000256" key="5">
    <source>
        <dbReference type="SAM" id="MobiDB-lite"/>
    </source>
</evidence>
<feature type="transmembrane region" description="Helical" evidence="6">
    <location>
        <begin position="299"/>
        <end position="321"/>
    </location>
</feature>
<feature type="transmembrane region" description="Helical" evidence="6">
    <location>
        <begin position="416"/>
        <end position="441"/>
    </location>
</feature>
<dbReference type="EMBL" id="JBHFEH010000054">
    <property type="protein sequence ID" value="KAL2050021.1"/>
    <property type="molecule type" value="Genomic_DNA"/>
</dbReference>
<gene>
    <name evidence="7" type="ORF">ABVK25_009748</name>
</gene>
<keyword evidence="8" id="KW-1185">Reference proteome</keyword>
<dbReference type="PANTHER" id="PTHR11706:SF101">
    <property type="entry name" value="MANGANESE TRANSPORTER SMF1"/>
    <property type="match status" value="1"/>
</dbReference>
<feature type="region of interest" description="Disordered" evidence="5">
    <location>
        <begin position="1"/>
        <end position="24"/>
    </location>
</feature>
<feature type="transmembrane region" description="Helical" evidence="6">
    <location>
        <begin position="192"/>
        <end position="214"/>
    </location>
</feature>
<evidence type="ECO:0000256" key="2">
    <source>
        <dbReference type="ARBA" id="ARBA00022692"/>
    </source>
</evidence>
<feature type="compositionally biased region" description="Basic and acidic residues" evidence="5">
    <location>
        <begin position="1"/>
        <end position="15"/>
    </location>
</feature>
<accession>A0ABR4AWM9</accession>
<dbReference type="NCBIfam" id="NF037982">
    <property type="entry name" value="Nramp_1"/>
    <property type="match status" value="1"/>
</dbReference>
<reference evidence="7 8" key="1">
    <citation type="submission" date="2024-09" db="EMBL/GenBank/DDBJ databases">
        <title>Rethinking Asexuality: The Enigmatic Case of Functional Sexual Genes in Lepraria (Stereocaulaceae).</title>
        <authorList>
            <person name="Doellman M."/>
            <person name="Sun Y."/>
            <person name="Barcenas-Pena A."/>
            <person name="Lumbsch H.T."/>
            <person name="Grewe F."/>
        </authorList>
    </citation>
    <scope>NUCLEOTIDE SEQUENCE [LARGE SCALE GENOMIC DNA]</scope>
    <source>
        <strain evidence="7 8">Grewe 0041</strain>
    </source>
</reference>
<feature type="compositionally biased region" description="Polar residues" evidence="5">
    <location>
        <begin position="93"/>
        <end position="118"/>
    </location>
</feature>
<name>A0ABR4AWM9_9LECA</name>
<feature type="transmembrane region" description="Helical" evidence="6">
    <location>
        <begin position="507"/>
        <end position="525"/>
    </location>
</feature>
<evidence type="ECO:0000256" key="1">
    <source>
        <dbReference type="ARBA" id="ARBA00004141"/>
    </source>
</evidence>
<feature type="transmembrane region" description="Helical" evidence="6">
    <location>
        <begin position="269"/>
        <end position="287"/>
    </location>
</feature>
<feature type="transmembrane region" description="Helical" evidence="6">
    <location>
        <begin position="592"/>
        <end position="619"/>
    </location>
</feature>
<keyword evidence="3 6" id="KW-1133">Transmembrane helix</keyword>
<evidence type="ECO:0000313" key="7">
    <source>
        <dbReference type="EMBL" id="KAL2050021.1"/>
    </source>
</evidence>
<dbReference type="Proteomes" id="UP001590951">
    <property type="component" value="Unassembled WGS sequence"/>
</dbReference>
<feature type="transmembrane region" description="Helical" evidence="6">
    <location>
        <begin position="531"/>
        <end position="554"/>
    </location>
</feature>
<feature type="transmembrane region" description="Helical" evidence="6">
    <location>
        <begin position="348"/>
        <end position="366"/>
    </location>
</feature>
<comment type="subcellular location">
    <subcellularLocation>
        <location evidence="1">Membrane</location>
        <topology evidence="1">Multi-pass membrane protein</topology>
    </subcellularLocation>
</comment>
<feature type="transmembrane region" description="Helical" evidence="6">
    <location>
        <begin position="461"/>
        <end position="486"/>
    </location>
</feature>
<protein>
    <submittedName>
        <fullName evidence="7">Uncharacterized protein</fullName>
    </submittedName>
</protein>
<evidence type="ECO:0000313" key="8">
    <source>
        <dbReference type="Proteomes" id="UP001590951"/>
    </source>
</evidence>